<dbReference type="Pfam" id="PF03031">
    <property type="entry name" value="NIF"/>
    <property type="match status" value="1"/>
</dbReference>
<dbReference type="Gene3D" id="3.40.630.30">
    <property type="match status" value="1"/>
</dbReference>
<protein>
    <submittedName>
        <fullName evidence="3">HAD-superfamily phosphatase, subfamily IIIC/FkbH-like domain-containing protein</fullName>
    </submittedName>
</protein>
<dbReference type="NCBIfam" id="TIGR01686">
    <property type="entry name" value="FkbH"/>
    <property type="match status" value="1"/>
</dbReference>
<reference evidence="3 4" key="1">
    <citation type="submission" date="2016-11" db="EMBL/GenBank/DDBJ databases">
        <authorList>
            <person name="Varghese N."/>
            <person name="Submissions S."/>
        </authorList>
    </citation>
    <scope>NUCLEOTIDE SEQUENCE [LARGE SCALE GENOMIC DNA]</scope>
    <source>
        <strain evidence="3 4">DSM 20664</strain>
    </source>
</reference>
<dbReference type="InterPro" id="IPR049369">
    <property type="entry name" value="BF1531-like_N"/>
</dbReference>
<dbReference type="Proteomes" id="UP000185093">
    <property type="component" value="Unassembled WGS sequence"/>
</dbReference>
<comment type="caution">
    <text evidence="3">The sequence shown here is derived from an EMBL/GenBank/DDBJ whole genome shotgun (WGS) entry which is preliminary data.</text>
</comment>
<proteinExistence type="predicted"/>
<dbReference type="SUPFAM" id="SSF55729">
    <property type="entry name" value="Acyl-CoA N-acyltransferases (Nat)"/>
    <property type="match status" value="1"/>
</dbReference>
<dbReference type="SUPFAM" id="SSF56784">
    <property type="entry name" value="HAD-like"/>
    <property type="match status" value="1"/>
</dbReference>
<dbReference type="EMBL" id="FSQZ01000001">
    <property type="protein sequence ID" value="SIN64246.1"/>
    <property type="molecule type" value="Genomic_DNA"/>
</dbReference>
<evidence type="ECO:0000313" key="3">
    <source>
        <dbReference type="EMBL" id="SIN64246.1"/>
    </source>
</evidence>
<evidence type="ECO:0000313" key="4">
    <source>
        <dbReference type="Proteomes" id="UP000185093"/>
    </source>
</evidence>
<gene>
    <name evidence="3" type="ORF">SAMN05444368_0571</name>
</gene>
<dbReference type="Gene3D" id="3.40.50.1000">
    <property type="entry name" value="HAD superfamily/HAD-like"/>
    <property type="match status" value="1"/>
</dbReference>
<name>A0ABY1JBR9_9BACT</name>
<feature type="domain" description="FCP1 homology" evidence="1">
    <location>
        <begin position="250"/>
        <end position="386"/>
    </location>
</feature>
<sequence length="602" mass="69354">MMQVSAVDAIKKDIAKAEKLRDFLNINSKIDELADETSDIKRINIFTLRSFTIENLIPVLRAKCFASDILAQITLGGFNQYLQYVLNDTSELYASRPDIVIIALRLEDMAPKLFESSILERDVLSFIESEVLNTIESIVKSIKQKTASNIIINNFAMPEFPGAGIYDYQTKSSLLNFVRDINLKLLELKEIYSGVYINDVDYMVTKKGLDNLLDRRMWYVAKNPYNSNYYLGLAEEYAKIIRAIYGMAKKCIVLDLDNTLWGGIVGEDGFNGIKLGESYPGKCYKDFQRELLKLTQRGVILAVNSKNNYDDAMEVINGHPDMVLREENFACIKINWNDKATNILEISRELNIGLDSMVFIDDNPVECELVKERLPMVMTYLMPDDPTLFVDFARGIDCFEKLDITEEDLNRTNMYRAQIKRASLQSQFESLEDFYRNLDMVITVKGASDFYIPRISQLTQKTNQFNLTTRRYTEEDVRSMAKDGRHRIYAFDVKDKFGDYGIVGLVIIEELNDREWFIDTFLLSCRVMNRKVEDAMMSFVCEQALKSGIETVWGEYIPTKKNMPAKDFYRNLGFTEIDGRYCLNVKEAGISCPDYFKINIEI</sequence>
<feature type="domain" description="BF1531-like N-terminal" evidence="2">
    <location>
        <begin position="76"/>
        <end position="225"/>
    </location>
</feature>
<dbReference type="InterPro" id="IPR036514">
    <property type="entry name" value="SGNH_hydro_sf"/>
</dbReference>
<organism evidence="3 4">
    <name type="scientific">Acetomicrobium flavidum</name>
    <dbReference type="NCBI Taxonomy" id="49896"/>
    <lineage>
        <taxon>Bacteria</taxon>
        <taxon>Thermotogati</taxon>
        <taxon>Synergistota</taxon>
        <taxon>Synergistia</taxon>
        <taxon>Synergistales</taxon>
        <taxon>Acetomicrobiaceae</taxon>
        <taxon>Acetomicrobium</taxon>
    </lineage>
</organism>
<keyword evidence="4" id="KW-1185">Reference proteome</keyword>
<dbReference type="InterPro" id="IPR023214">
    <property type="entry name" value="HAD_sf"/>
</dbReference>
<evidence type="ECO:0000259" key="1">
    <source>
        <dbReference type="Pfam" id="PF03031"/>
    </source>
</evidence>
<dbReference type="NCBIfam" id="TIGR01681">
    <property type="entry name" value="HAD-SF-IIIC"/>
    <property type="match status" value="1"/>
</dbReference>
<dbReference type="Pfam" id="PF21211">
    <property type="entry name" value="FkbH_N"/>
    <property type="match status" value="1"/>
</dbReference>
<accession>A0ABY1JBR9</accession>
<dbReference type="InterPro" id="IPR016181">
    <property type="entry name" value="Acyl_CoA_acyltransferase"/>
</dbReference>
<dbReference type="Gene3D" id="3.40.50.1110">
    <property type="entry name" value="SGNH hydrolase"/>
    <property type="match status" value="1"/>
</dbReference>
<dbReference type="InterPro" id="IPR004274">
    <property type="entry name" value="FCP1_dom"/>
</dbReference>
<dbReference type="InterPro" id="IPR010037">
    <property type="entry name" value="FkbH_domain"/>
</dbReference>
<evidence type="ECO:0000259" key="2">
    <source>
        <dbReference type="Pfam" id="PF21211"/>
    </source>
</evidence>
<dbReference type="InterPro" id="IPR010033">
    <property type="entry name" value="HAD_SF_ppase_IIIC"/>
</dbReference>
<dbReference type="InterPro" id="IPR036412">
    <property type="entry name" value="HAD-like_sf"/>
</dbReference>